<accession>A0ABW1ENY5</accession>
<feature type="compositionally biased region" description="Gly residues" evidence="1">
    <location>
        <begin position="109"/>
        <end position="126"/>
    </location>
</feature>
<dbReference type="SUPFAM" id="SSF48452">
    <property type="entry name" value="TPR-like"/>
    <property type="match status" value="1"/>
</dbReference>
<feature type="compositionally biased region" description="Basic and acidic residues" evidence="1">
    <location>
        <begin position="128"/>
        <end position="138"/>
    </location>
</feature>
<comment type="caution">
    <text evidence="2">The sequence shown here is derived from an EMBL/GenBank/DDBJ whole genome shotgun (WGS) entry which is preliminary data.</text>
</comment>
<proteinExistence type="predicted"/>
<dbReference type="Proteomes" id="UP001596091">
    <property type="component" value="Unassembled WGS sequence"/>
</dbReference>
<reference evidence="3" key="1">
    <citation type="journal article" date="2019" name="Int. J. Syst. Evol. Microbiol.">
        <title>The Global Catalogue of Microorganisms (GCM) 10K type strain sequencing project: providing services to taxonomists for standard genome sequencing and annotation.</title>
        <authorList>
            <consortium name="The Broad Institute Genomics Platform"/>
            <consortium name="The Broad Institute Genome Sequencing Center for Infectious Disease"/>
            <person name="Wu L."/>
            <person name="Ma J."/>
        </authorList>
    </citation>
    <scope>NUCLEOTIDE SEQUENCE [LARGE SCALE GENOMIC DNA]</scope>
    <source>
        <strain evidence="3">JCM 4087</strain>
    </source>
</reference>
<dbReference type="Gene3D" id="1.25.40.10">
    <property type="entry name" value="Tetratricopeptide repeat domain"/>
    <property type="match status" value="1"/>
</dbReference>
<evidence type="ECO:0000313" key="3">
    <source>
        <dbReference type="Proteomes" id="UP001596091"/>
    </source>
</evidence>
<evidence type="ECO:0000256" key="1">
    <source>
        <dbReference type="SAM" id="MobiDB-lite"/>
    </source>
</evidence>
<name>A0ABW1ENY5_9BACT</name>
<protein>
    <submittedName>
        <fullName evidence="2">Tetratricopeptide repeat protein</fullName>
    </submittedName>
</protein>
<dbReference type="Pfam" id="PF14559">
    <property type="entry name" value="TPR_19"/>
    <property type="match status" value="1"/>
</dbReference>
<feature type="compositionally biased region" description="Low complexity" evidence="1">
    <location>
        <begin position="39"/>
        <end position="49"/>
    </location>
</feature>
<organism evidence="2 3">
    <name type="scientific">Acidicapsa dinghuensis</name>
    <dbReference type="NCBI Taxonomy" id="2218256"/>
    <lineage>
        <taxon>Bacteria</taxon>
        <taxon>Pseudomonadati</taxon>
        <taxon>Acidobacteriota</taxon>
        <taxon>Terriglobia</taxon>
        <taxon>Terriglobales</taxon>
        <taxon>Acidobacteriaceae</taxon>
        <taxon>Acidicapsa</taxon>
    </lineage>
</organism>
<dbReference type="EMBL" id="JBHSPH010000010">
    <property type="protein sequence ID" value="MFC5865118.1"/>
    <property type="molecule type" value="Genomic_DNA"/>
</dbReference>
<dbReference type="RefSeq" id="WP_263331910.1">
    <property type="nucleotide sequence ID" value="NZ_JAGSYH010000001.1"/>
</dbReference>
<keyword evidence="3" id="KW-1185">Reference proteome</keyword>
<gene>
    <name evidence="2" type="ORF">ACFPT7_22620</name>
</gene>
<feature type="compositionally biased region" description="Low complexity" evidence="1">
    <location>
        <begin position="148"/>
        <end position="162"/>
    </location>
</feature>
<sequence length="275" mass="28310">MRRKYIILSAAKQTLMSSGKLVVLAAAVWVFAGVLGVAQSGQSSSGESQKPTSDNPFPGEAPQAPAPQPDAGKPAAGSQDQAAPKKSSDNPFPGEDSNAPIIPTEPGTGTSGSGASGTGRSAGSGTPGHRDSEGDPVRSPDGQGHYAGDAGSDDGFSSSLSGVNDVPAPDAGKARPPVPVENVQEDLNVGKFYLQSKNWRAAQSRFSSAFAADKENPDAVWGLAEAERHLGMLKEADTHYKLLLVYDPGGPHGKEARKALEEVEAKLNSPGLSKK</sequence>
<feature type="region of interest" description="Disordered" evidence="1">
    <location>
        <begin position="39"/>
        <end position="182"/>
    </location>
</feature>
<feature type="compositionally biased region" description="Low complexity" evidence="1">
    <location>
        <begin position="58"/>
        <end position="77"/>
    </location>
</feature>
<evidence type="ECO:0000313" key="2">
    <source>
        <dbReference type="EMBL" id="MFC5865118.1"/>
    </source>
</evidence>
<dbReference type="InterPro" id="IPR011990">
    <property type="entry name" value="TPR-like_helical_dom_sf"/>
</dbReference>